<dbReference type="AlphaFoldDB" id="A0A6I3IA97"/>
<name>A0A6I3IA97_9MICO</name>
<dbReference type="PANTHER" id="PTHR20842">
    <property type="entry name" value="PROTEASE S51 ALPHA-ASPARTYL DIPEPTIDASE"/>
    <property type="match status" value="1"/>
</dbReference>
<dbReference type="SUPFAM" id="SSF52317">
    <property type="entry name" value="Class I glutamine amidotransferase-like"/>
    <property type="match status" value="1"/>
</dbReference>
<keyword evidence="3" id="KW-0378">Hydrolase</keyword>
<dbReference type="PANTHER" id="PTHR20842:SF0">
    <property type="entry name" value="ALPHA-ASPARTYL DIPEPTIDASE"/>
    <property type="match status" value="1"/>
</dbReference>
<evidence type="ECO:0000313" key="5">
    <source>
        <dbReference type="EMBL" id="MTB71128.1"/>
    </source>
</evidence>
<evidence type="ECO:0000313" key="6">
    <source>
        <dbReference type="Proteomes" id="UP000431092"/>
    </source>
</evidence>
<dbReference type="InterPro" id="IPR005320">
    <property type="entry name" value="Peptidase_S51"/>
</dbReference>
<dbReference type="CDD" id="cd03146">
    <property type="entry name" value="GAT1_Peptidase_E"/>
    <property type="match status" value="1"/>
</dbReference>
<sequence>MTHILCMGGGGFSMSPDNAATALDRYALELTGKDNPLVCFAPTASADDPEYVHRFLTAFGALGVQTMVLTLWEDARHALERFGDIDLLYVGGGSTVNLVALWEAHGVSQAVRDLRAERDVVFAGTSAGANVWCEACTTDSFGGVDPWRGGLGFVRGSFSPHFDSEPERAPHYLGWVRDGELPVGWAADDGAALHVLDGKVQACVAERDGAKVYRVDRGGITAQQMTRLP</sequence>
<organism evidence="5 6">
    <name type="scientific">Arsenicicoccus cauae</name>
    <dbReference type="NCBI Taxonomy" id="2663847"/>
    <lineage>
        <taxon>Bacteria</taxon>
        <taxon>Bacillati</taxon>
        <taxon>Actinomycetota</taxon>
        <taxon>Actinomycetes</taxon>
        <taxon>Micrococcales</taxon>
        <taxon>Intrasporangiaceae</taxon>
        <taxon>Arsenicicoccus</taxon>
    </lineage>
</organism>
<dbReference type="Gene3D" id="3.40.50.880">
    <property type="match status" value="1"/>
</dbReference>
<dbReference type="EMBL" id="WLVL01000017">
    <property type="protein sequence ID" value="MTB71128.1"/>
    <property type="molecule type" value="Genomic_DNA"/>
</dbReference>
<comment type="similarity">
    <text evidence="1">Belongs to the peptidase S51 family.</text>
</comment>
<gene>
    <name evidence="5" type="ORF">GGG17_03890</name>
</gene>
<evidence type="ECO:0000256" key="4">
    <source>
        <dbReference type="ARBA" id="ARBA00022825"/>
    </source>
</evidence>
<evidence type="ECO:0000256" key="1">
    <source>
        <dbReference type="ARBA" id="ARBA00006534"/>
    </source>
</evidence>
<proteinExistence type="inferred from homology"/>
<dbReference type="RefSeq" id="WP_154592464.1">
    <property type="nucleotide sequence ID" value="NZ_WLVL01000017.1"/>
</dbReference>
<evidence type="ECO:0000256" key="3">
    <source>
        <dbReference type="ARBA" id="ARBA00022801"/>
    </source>
</evidence>
<accession>A0A6I3IA97</accession>
<dbReference type="GO" id="GO:0008236">
    <property type="term" value="F:serine-type peptidase activity"/>
    <property type="evidence" value="ECO:0007669"/>
    <property type="project" value="UniProtKB-KW"/>
</dbReference>
<keyword evidence="4" id="KW-0720">Serine protease</keyword>
<dbReference type="Proteomes" id="UP000431092">
    <property type="component" value="Unassembled WGS sequence"/>
</dbReference>
<dbReference type="Pfam" id="PF03575">
    <property type="entry name" value="Peptidase_S51"/>
    <property type="match status" value="1"/>
</dbReference>
<dbReference type="InterPro" id="IPR029062">
    <property type="entry name" value="Class_I_gatase-like"/>
</dbReference>
<keyword evidence="2" id="KW-0645">Protease</keyword>
<keyword evidence="6" id="KW-1185">Reference proteome</keyword>
<protein>
    <submittedName>
        <fullName evidence="5">Peptidase E</fullName>
    </submittedName>
</protein>
<evidence type="ECO:0000256" key="2">
    <source>
        <dbReference type="ARBA" id="ARBA00022670"/>
    </source>
</evidence>
<comment type="caution">
    <text evidence="5">The sequence shown here is derived from an EMBL/GenBank/DDBJ whole genome shotgun (WGS) entry which is preliminary data.</text>
</comment>
<dbReference type="GO" id="GO:0006508">
    <property type="term" value="P:proteolysis"/>
    <property type="evidence" value="ECO:0007669"/>
    <property type="project" value="UniProtKB-KW"/>
</dbReference>
<reference evidence="5 6" key="1">
    <citation type="submission" date="2019-11" db="EMBL/GenBank/DDBJ databases">
        <title>Whole genome sequencing identifies a novel species of the genus Arsenicicoccus isolated from human blood.</title>
        <authorList>
            <person name="Jeong J.H."/>
            <person name="Kweon O.J."/>
            <person name="Kim H.R."/>
            <person name="Kim T.-H."/>
            <person name="Ha S.-M."/>
            <person name="Lee M.-K."/>
        </authorList>
    </citation>
    <scope>NUCLEOTIDE SEQUENCE [LARGE SCALE GENOMIC DNA]</scope>
    <source>
        <strain evidence="5 6">MKL-02</strain>
    </source>
</reference>